<dbReference type="CDD" id="cd00067">
    <property type="entry name" value="GAL4"/>
    <property type="match status" value="1"/>
</dbReference>
<dbReference type="Pfam" id="PF00172">
    <property type="entry name" value="Zn_clus"/>
    <property type="match status" value="1"/>
</dbReference>
<reference evidence="8" key="1">
    <citation type="journal article" date="2017" name="Genome Biol.">
        <title>Comparative genomics reveals high biological diversity and specific adaptations in the industrially and medically important fungal genus Aspergillus.</title>
        <authorList>
            <person name="de Vries R.P."/>
            <person name="Riley R."/>
            <person name="Wiebenga A."/>
            <person name="Aguilar-Osorio G."/>
            <person name="Amillis S."/>
            <person name="Uchima C.A."/>
            <person name="Anderluh G."/>
            <person name="Asadollahi M."/>
            <person name="Askin M."/>
            <person name="Barry K."/>
            <person name="Battaglia E."/>
            <person name="Bayram O."/>
            <person name="Benocci T."/>
            <person name="Braus-Stromeyer S.A."/>
            <person name="Caldana C."/>
            <person name="Canovas D."/>
            <person name="Cerqueira G.C."/>
            <person name="Chen F."/>
            <person name="Chen W."/>
            <person name="Choi C."/>
            <person name="Clum A."/>
            <person name="Dos Santos R.A."/>
            <person name="Damasio A.R."/>
            <person name="Diallinas G."/>
            <person name="Emri T."/>
            <person name="Fekete E."/>
            <person name="Flipphi M."/>
            <person name="Freyberg S."/>
            <person name="Gallo A."/>
            <person name="Gournas C."/>
            <person name="Habgood R."/>
            <person name="Hainaut M."/>
            <person name="Harispe M.L."/>
            <person name="Henrissat B."/>
            <person name="Hilden K.S."/>
            <person name="Hope R."/>
            <person name="Hossain A."/>
            <person name="Karabika E."/>
            <person name="Karaffa L."/>
            <person name="Karanyi Z."/>
            <person name="Krasevec N."/>
            <person name="Kuo A."/>
            <person name="Kusch H."/>
            <person name="LaButti K."/>
            <person name="Lagendijk E.L."/>
            <person name="Lapidus A."/>
            <person name="Levasseur A."/>
            <person name="Lindquist E."/>
            <person name="Lipzen A."/>
            <person name="Logrieco A.F."/>
            <person name="MacCabe A."/>
            <person name="Maekelae M.R."/>
            <person name="Malavazi I."/>
            <person name="Melin P."/>
            <person name="Meyer V."/>
            <person name="Mielnichuk N."/>
            <person name="Miskei M."/>
            <person name="Molnar A.P."/>
            <person name="Mule G."/>
            <person name="Ngan C.Y."/>
            <person name="Orejas M."/>
            <person name="Orosz E."/>
            <person name="Ouedraogo J.P."/>
            <person name="Overkamp K.M."/>
            <person name="Park H.-S."/>
            <person name="Perrone G."/>
            <person name="Piumi F."/>
            <person name="Punt P.J."/>
            <person name="Ram A.F."/>
            <person name="Ramon A."/>
            <person name="Rauscher S."/>
            <person name="Record E."/>
            <person name="Riano-Pachon D.M."/>
            <person name="Robert V."/>
            <person name="Roehrig J."/>
            <person name="Ruller R."/>
            <person name="Salamov A."/>
            <person name="Salih N.S."/>
            <person name="Samson R.A."/>
            <person name="Sandor E."/>
            <person name="Sanguinetti M."/>
            <person name="Schuetze T."/>
            <person name="Sepcic K."/>
            <person name="Shelest E."/>
            <person name="Sherlock G."/>
            <person name="Sophianopoulou V."/>
            <person name="Squina F.M."/>
            <person name="Sun H."/>
            <person name="Susca A."/>
            <person name="Todd R.B."/>
            <person name="Tsang A."/>
            <person name="Unkles S.E."/>
            <person name="van de Wiele N."/>
            <person name="van Rossen-Uffink D."/>
            <person name="Oliveira J.V."/>
            <person name="Vesth T.C."/>
            <person name="Visser J."/>
            <person name="Yu J.-H."/>
            <person name="Zhou M."/>
            <person name="Andersen M.R."/>
            <person name="Archer D.B."/>
            <person name="Baker S.E."/>
            <person name="Benoit I."/>
            <person name="Brakhage A.A."/>
            <person name="Braus G.H."/>
            <person name="Fischer R."/>
            <person name="Frisvad J.C."/>
            <person name="Goldman G.H."/>
            <person name="Houbraken J."/>
            <person name="Oakley B."/>
            <person name="Pocsi I."/>
            <person name="Scazzocchio C."/>
            <person name="Seiboth B."/>
            <person name="vanKuyk P.A."/>
            <person name="Wortman J."/>
            <person name="Dyer P.S."/>
            <person name="Grigoriev I.V."/>
        </authorList>
    </citation>
    <scope>NUCLEOTIDE SEQUENCE [LARGE SCALE GENOMIC DNA]</scope>
    <source>
        <strain evidence="8">CBS 583.65</strain>
    </source>
</reference>
<evidence type="ECO:0000259" key="6">
    <source>
        <dbReference type="PROSITE" id="PS50048"/>
    </source>
</evidence>
<feature type="region of interest" description="Disordered" evidence="5">
    <location>
        <begin position="140"/>
        <end position="165"/>
    </location>
</feature>
<evidence type="ECO:0000256" key="5">
    <source>
        <dbReference type="SAM" id="MobiDB-lite"/>
    </source>
</evidence>
<dbReference type="PROSITE" id="PS00463">
    <property type="entry name" value="ZN2_CY6_FUNGAL_1"/>
    <property type="match status" value="1"/>
</dbReference>
<dbReference type="GeneID" id="63721710"/>
<keyword evidence="3" id="KW-0804">Transcription</keyword>
<dbReference type="EMBL" id="KV878126">
    <property type="protein sequence ID" value="OJI99329.1"/>
    <property type="molecule type" value="Genomic_DNA"/>
</dbReference>
<keyword evidence="8" id="KW-1185">Reference proteome</keyword>
<dbReference type="STRING" id="1036611.A0A1L9PCT8"/>
<dbReference type="AlphaFoldDB" id="A0A1L9PCT8"/>
<gene>
    <name evidence="7" type="ORF">ASPVEDRAFT_124623</name>
</gene>
<dbReference type="RefSeq" id="XP_040665092.1">
    <property type="nucleotide sequence ID" value="XM_040806199.1"/>
</dbReference>
<dbReference type="Pfam" id="PF11951">
    <property type="entry name" value="Fungal_trans_2"/>
    <property type="match status" value="1"/>
</dbReference>
<evidence type="ECO:0000256" key="4">
    <source>
        <dbReference type="ARBA" id="ARBA00023242"/>
    </source>
</evidence>
<dbReference type="InterPro" id="IPR001138">
    <property type="entry name" value="Zn2Cys6_DnaBD"/>
</dbReference>
<dbReference type="SUPFAM" id="SSF57701">
    <property type="entry name" value="Zn2/Cys6 DNA-binding domain"/>
    <property type="match status" value="1"/>
</dbReference>
<dbReference type="InterPro" id="IPR021858">
    <property type="entry name" value="Fun_TF"/>
</dbReference>
<evidence type="ECO:0000256" key="1">
    <source>
        <dbReference type="ARBA" id="ARBA00023015"/>
    </source>
</evidence>
<dbReference type="GO" id="GO:0008270">
    <property type="term" value="F:zinc ion binding"/>
    <property type="evidence" value="ECO:0007669"/>
    <property type="project" value="InterPro"/>
</dbReference>
<evidence type="ECO:0000313" key="7">
    <source>
        <dbReference type="EMBL" id="OJI99329.1"/>
    </source>
</evidence>
<proteinExistence type="predicted"/>
<dbReference type="GO" id="GO:0003677">
    <property type="term" value="F:DNA binding"/>
    <property type="evidence" value="ECO:0007669"/>
    <property type="project" value="UniProtKB-KW"/>
</dbReference>
<keyword evidence="2" id="KW-0238">DNA-binding</keyword>
<protein>
    <recommendedName>
        <fullName evidence="6">Zn(2)-C6 fungal-type domain-containing protein</fullName>
    </recommendedName>
</protein>
<dbReference type="VEuPathDB" id="FungiDB:ASPVEDRAFT_124623"/>
<dbReference type="PANTHER" id="PTHR31069">
    <property type="entry name" value="OLEATE-ACTIVATED TRANSCRIPTION FACTOR 1-RELATED"/>
    <property type="match status" value="1"/>
</dbReference>
<dbReference type="InterPro" id="IPR036864">
    <property type="entry name" value="Zn2-C6_fun-type_DNA-bd_sf"/>
</dbReference>
<organism evidence="7 8">
    <name type="scientific">Aspergillus versicolor CBS 583.65</name>
    <dbReference type="NCBI Taxonomy" id="1036611"/>
    <lineage>
        <taxon>Eukaryota</taxon>
        <taxon>Fungi</taxon>
        <taxon>Dikarya</taxon>
        <taxon>Ascomycota</taxon>
        <taxon>Pezizomycotina</taxon>
        <taxon>Eurotiomycetes</taxon>
        <taxon>Eurotiomycetidae</taxon>
        <taxon>Eurotiales</taxon>
        <taxon>Aspergillaceae</taxon>
        <taxon>Aspergillus</taxon>
        <taxon>Aspergillus subgen. Nidulantes</taxon>
    </lineage>
</organism>
<dbReference type="Proteomes" id="UP000184073">
    <property type="component" value="Unassembled WGS sequence"/>
</dbReference>
<keyword evidence="4" id="KW-0539">Nucleus</keyword>
<accession>A0A1L9PCT8</accession>
<evidence type="ECO:0000313" key="8">
    <source>
        <dbReference type="Proteomes" id="UP000184073"/>
    </source>
</evidence>
<feature type="domain" description="Zn(2)-C6 fungal-type" evidence="6">
    <location>
        <begin position="21"/>
        <end position="49"/>
    </location>
</feature>
<dbReference type="PANTHER" id="PTHR31069:SF32">
    <property type="entry name" value="ARGININE METABOLISM REGULATION PROTEIN II"/>
    <property type="match status" value="1"/>
</dbReference>
<dbReference type="GO" id="GO:0000981">
    <property type="term" value="F:DNA-binding transcription factor activity, RNA polymerase II-specific"/>
    <property type="evidence" value="ECO:0007669"/>
    <property type="project" value="InterPro"/>
</dbReference>
<dbReference type="InterPro" id="IPR050675">
    <property type="entry name" value="OAF3"/>
</dbReference>
<evidence type="ECO:0000256" key="3">
    <source>
        <dbReference type="ARBA" id="ARBA00023163"/>
    </source>
</evidence>
<keyword evidence="1" id="KW-0805">Transcription regulation</keyword>
<name>A0A1L9PCT8_ASPVE</name>
<dbReference type="OrthoDB" id="3477330at2759"/>
<dbReference type="PROSITE" id="PS50048">
    <property type="entry name" value="ZN2_CY6_FUNGAL_2"/>
    <property type="match status" value="1"/>
</dbReference>
<dbReference type="SMART" id="SM00066">
    <property type="entry name" value="GAL4"/>
    <property type="match status" value="1"/>
</dbReference>
<dbReference type="Gene3D" id="4.10.240.10">
    <property type="entry name" value="Zn(2)-C6 fungal-type DNA-binding domain"/>
    <property type="match status" value="1"/>
</dbReference>
<evidence type="ECO:0000256" key="2">
    <source>
        <dbReference type="ARBA" id="ARBA00023125"/>
    </source>
</evidence>
<sequence>MPTHSPRSANRPRRHNKTFTGCWTCRARKVKCDEGRPVCRQCRRRDIPCGGYGIRLQWMAPGTGLEDDSQGVGKQPVLTGSCRRRLMSGDNEDAPPSCQVDEALAAIDAIKPGQVDYQGDGEVSSTFVGGFGVFDLSNSDRDAAPTRTPPETACASIPPSPDQEDSATVAEEIADAIPTITAPIPEEEIYPIERPYMNPFNSLQLATEDEPLALDPFSEFDIFGFQGIDSSHPARDTWEISFSPVIPRSLSPEHLSSNERLLMHYYGTTVVHLFPVLDSPKSPWKTVHLPRMLQSAGEMVVDGSTSQIRAALRTTLLSVSAFYLSKHNRLQSRSDEATKWRREAMHFHGTAMTLLKDSVKTRSTSTVRPKYKEFLATMLSMISINVISGDIASCGLHLDAACRLITETAKWKTQYSNKAKALHRIYFYLRTIYESTAIRAPPIKASETDATSPSCYGFDAVLEGSLLVTSPFAGPDDTKQAGAYESIYAIPKSLLVFLGKATDLINAVYEVREISQNKNIPSPLAERCDELETNIMDWQTDTAHTDVTSRLAANTGIIHDMTRAFHKAIVIYFAQHIRLLDHRYLKPFVEEVLEGIEAVERIKAEWQVQASPLYWPAFIAASETFDPRLQDRFRAWYAQVEPHAIGSMSPGIGVLEQVWAEGPGDGDRKTSLWRQIAARNNTALMLT</sequence>